<dbReference type="EMBL" id="MU266364">
    <property type="protein sequence ID" value="KAH7927584.1"/>
    <property type="molecule type" value="Genomic_DNA"/>
</dbReference>
<proteinExistence type="predicted"/>
<gene>
    <name evidence="1" type="ORF">BV22DRAFT_1127278</name>
</gene>
<reference evidence="1" key="1">
    <citation type="journal article" date="2021" name="New Phytol.">
        <title>Evolutionary innovations through gain and loss of genes in the ectomycorrhizal Boletales.</title>
        <authorList>
            <person name="Wu G."/>
            <person name="Miyauchi S."/>
            <person name="Morin E."/>
            <person name="Kuo A."/>
            <person name="Drula E."/>
            <person name="Varga T."/>
            <person name="Kohler A."/>
            <person name="Feng B."/>
            <person name="Cao Y."/>
            <person name="Lipzen A."/>
            <person name="Daum C."/>
            <person name="Hundley H."/>
            <person name="Pangilinan J."/>
            <person name="Johnson J."/>
            <person name="Barry K."/>
            <person name="LaButti K."/>
            <person name="Ng V."/>
            <person name="Ahrendt S."/>
            <person name="Min B."/>
            <person name="Choi I.G."/>
            <person name="Park H."/>
            <person name="Plett J.M."/>
            <person name="Magnuson J."/>
            <person name="Spatafora J.W."/>
            <person name="Nagy L.G."/>
            <person name="Henrissat B."/>
            <person name="Grigoriev I.V."/>
            <person name="Yang Z.L."/>
            <person name="Xu J."/>
            <person name="Martin F.M."/>
        </authorList>
    </citation>
    <scope>NUCLEOTIDE SEQUENCE</scope>
    <source>
        <strain evidence="1">KUC20120723A-06</strain>
    </source>
</reference>
<dbReference type="Proteomes" id="UP000790709">
    <property type="component" value="Unassembled WGS sequence"/>
</dbReference>
<comment type="caution">
    <text evidence="1">The sequence shown here is derived from an EMBL/GenBank/DDBJ whole genome shotgun (WGS) entry which is preliminary data.</text>
</comment>
<evidence type="ECO:0000313" key="1">
    <source>
        <dbReference type="EMBL" id="KAH7927584.1"/>
    </source>
</evidence>
<keyword evidence="2" id="KW-1185">Reference proteome</keyword>
<evidence type="ECO:0000313" key="2">
    <source>
        <dbReference type="Proteomes" id="UP000790709"/>
    </source>
</evidence>
<protein>
    <submittedName>
        <fullName evidence="1">Uncharacterized protein</fullName>
    </submittedName>
</protein>
<sequence length="260" mass="28820">MPIPLPHREAIDLARPQQILGFFLRTVQTRAVGSTTYLRSTLTTNGEATRHWPAHAESLVPSARELRIPDRLGTSDAPDGHYYDWFSSILLLGRWLVLPVATGGREENRTGYYDLNTAGGDFEELLIYRAPSGLQSIKVYRIVGLDLTSGATDYTKDEEDSHNNTPEDTLRALQTFLPRTHAIIQRVKDVDGVIVEAYPPQPLPLIPNWKFCTYYGSHRSPWPTSCSAKPSGTPTILVQSKGVVSQCFRANGSALNTSPV</sequence>
<name>A0ACB8BPM6_9AGAM</name>
<accession>A0ACB8BPM6</accession>
<organism evidence="1 2">
    <name type="scientific">Leucogyrophana mollusca</name>
    <dbReference type="NCBI Taxonomy" id="85980"/>
    <lineage>
        <taxon>Eukaryota</taxon>
        <taxon>Fungi</taxon>
        <taxon>Dikarya</taxon>
        <taxon>Basidiomycota</taxon>
        <taxon>Agaricomycotina</taxon>
        <taxon>Agaricomycetes</taxon>
        <taxon>Agaricomycetidae</taxon>
        <taxon>Boletales</taxon>
        <taxon>Boletales incertae sedis</taxon>
        <taxon>Leucogyrophana</taxon>
    </lineage>
</organism>